<evidence type="ECO:0000259" key="1">
    <source>
        <dbReference type="Pfam" id="PF09995"/>
    </source>
</evidence>
<dbReference type="RefSeq" id="WP_198569366.1">
    <property type="nucleotide sequence ID" value="NZ_CP066167.1"/>
</dbReference>
<dbReference type="PANTHER" id="PTHR36151">
    <property type="entry name" value="BLR2777 PROTEIN"/>
    <property type="match status" value="1"/>
</dbReference>
<feature type="domain" description="ER-bound oxygenase mpaB/mpaB'/Rubber oxygenase catalytic" evidence="1">
    <location>
        <begin position="31"/>
        <end position="238"/>
    </location>
</feature>
<proteinExistence type="predicted"/>
<organism evidence="2 3">
    <name type="scientific">Spongiibacter nanhainus</name>
    <dbReference type="NCBI Taxonomy" id="2794344"/>
    <lineage>
        <taxon>Bacteria</taxon>
        <taxon>Pseudomonadati</taxon>
        <taxon>Pseudomonadota</taxon>
        <taxon>Gammaproteobacteria</taxon>
        <taxon>Cellvibrionales</taxon>
        <taxon>Spongiibacteraceae</taxon>
        <taxon>Spongiibacter</taxon>
    </lineage>
</organism>
<dbReference type="InterPro" id="IPR018713">
    <property type="entry name" value="MPAB/Lcp_cat_dom"/>
</dbReference>
<dbReference type="KEGG" id="snan:I6N98_16225"/>
<keyword evidence="3" id="KW-1185">Reference proteome</keyword>
<protein>
    <submittedName>
        <fullName evidence="2">DUF2236 domain-containing protein</fullName>
    </submittedName>
</protein>
<gene>
    <name evidence="2" type="ORF">I6N98_16225</name>
</gene>
<dbReference type="AlphaFoldDB" id="A0A7T4R083"/>
<accession>A0A7T4R083</accession>
<dbReference type="PANTHER" id="PTHR36151:SF3">
    <property type="entry name" value="ER-BOUND OXYGENASE MPAB_MPAB'_RUBBER OXYGENASE CATALYTIC DOMAIN-CONTAINING PROTEIN"/>
    <property type="match status" value="1"/>
</dbReference>
<evidence type="ECO:0000313" key="2">
    <source>
        <dbReference type="EMBL" id="QQD17867.1"/>
    </source>
</evidence>
<dbReference type="EMBL" id="CP066167">
    <property type="protein sequence ID" value="QQD17867.1"/>
    <property type="molecule type" value="Genomic_DNA"/>
</dbReference>
<dbReference type="Pfam" id="PF09995">
    <property type="entry name" value="MPAB_Lcp_cat"/>
    <property type="match status" value="1"/>
</dbReference>
<dbReference type="GO" id="GO:0016491">
    <property type="term" value="F:oxidoreductase activity"/>
    <property type="evidence" value="ECO:0007669"/>
    <property type="project" value="InterPro"/>
</dbReference>
<name>A0A7T4R083_9GAMM</name>
<dbReference type="Proteomes" id="UP000596063">
    <property type="component" value="Chromosome"/>
</dbReference>
<evidence type="ECO:0000313" key="3">
    <source>
        <dbReference type="Proteomes" id="UP000596063"/>
    </source>
</evidence>
<reference evidence="2 3" key="1">
    <citation type="submission" date="2020-12" db="EMBL/GenBank/DDBJ databases">
        <authorList>
            <person name="Shan Y."/>
        </authorList>
    </citation>
    <scope>NUCLEOTIDE SEQUENCE [LARGE SCALE GENOMIC DNA]</scope>
    <source>
        <strain evidence="3">csc3.9</strain>
    </source>
</reference>
<sequence>MTERTSYMGWKLDFTQPPGEPAYTEPDSITWQIFKNPIARVIGGVTAVLLEFADPRIRSGVWDHSIYKVDPVGRAERTGYAASIGTYGPASAARKVIGGVNRMHAKVEGTTPDGQPYKALDQELLDWVAATAGFGFFKAYDRFVSPFSKDEELQYFSEGGEIPKLYGVKRSPSSIADFEDMMMELEPGFEPHPINEEFLQVLKASGKERKVPAFLLHHLVCASVDILPPIVRERLNLGKEYDLTPMGRIIVKIVAKLADRIPNTNSPAAQASERLGLPRKFLWMSKKKQAKLMAELRAKGGLQSPTPPAAETTS</sequence>